<evidence type="ECO:0000313" key="3">
    <source>
        <dbReference type="Proteomes" id="UP000580839"/>
    </source>
</evidence>
<protein>
    <submittedName>
        <fullName evidence="2">TIR domain-containing protein</fullName>
    </submittedName>
</protein>
<dbReference type="InterPro" id="IPR035897">
    <property type="entry name" value="Toll_tir_struct_dom_sf"/>
</dbReference>
<accession>A0A849T2P5</accession>
<dbReference type="Gene3D" id="3.40.50.10140">
    <property type="entry name" value="Toll/interleukin-1 receptor homology (TIR) domain"/>
    <property type="match status" value="1"/>
</dbReference>
<gene>
    <name evidence="2" type="ORF">HOP12_15550</name>
</gene>
<evidence type="ECO:0000259" key="1">
    <source>
        <dbReference type="Pfam" id="PF13676"/>
    </source>
</evidence>
<dbReference type="AlphaFoldDB" id="A0A849T2P5"/>
<proteinExistence type="predicted"/>
<evidence type="ECO:0000313" key="2">
    <source>
        <dbReference type="EMBL" id="NOT35559.1"/>
    </source>
</evidence>
<feature type="domain" description="TIR" evidence="1">
    <location>
        <begin position="7"/>
        <end position="121"/>
    </location>
</feature>
<dbReference type="SUPFAM" id="SSF52200">
    <property type="entry name" value="Toll/Interleukin receptor TIR domain"/>
    <property type="match status" value="1"/>
</dbReference>
<comment type="caution">
    <text evidence="2">The sequence shown here is derived from an EMBL/GenBank/DDBJ whole genome shotgun (WGS) entry which is preliminary data.</text>
</comment>
<dbReference type="Proteomes" id="UP000580839">
    <property type="component" value="Unassembled WGS sequence"/>
</dbReference>
<dbReference type="GO" id="GO:0007165">
    <property type="term" value="P:signal transduction"/>
    <property type="evidence" value="ECO:0007669"/>
    <property type="project" value="InterPro"/>
</dbReference>
<dbReference type="Pfam" id="PF13676">
    <property type="entry name" value="TIR_2"/>
    <property type="match status" value="1"/>
</dbReference>
<organism evidence="2 3">
    <name type="scientific">Eiseniibacteriota bacterium</name>
    <dbReference type="NCBI Taxonomy" id="2212470"/>
    <lineage>
        <taxon>Bacteria</taxon>
        <taxon>Candidatus Eiseniibacteriota</taxon>
    </lineage>
</organism>
<reference evidence="2 3" key="1">
    <citation type="submission" date="2020-04" db="EMBL/GenBank/DDBJ databases">
        <title>Metagenomic profiling of ammonia- and methane-oxidizing microorganisms in a Dutch drinking water treatment plant.</title>
        <authorList>
            <person name="Poghosyan L."/>
            <person name="Leucker S."/>
        </authorList>
    </citation>
    <scope>NUCLEOTIDE SEQUENCE [LARGE SCALE GENOMIC DNA]</scope>
    <source>
        <strain evidence="2">S-RSF-IL-03</strain>
    </source>
</reference>
<dbReference type="EMBL" id="JABFRW010000201">
    <property type="protein sequence ID" value="NOT35559.1"/>
    <property type="molecule type" value="Genomic_DNA"/>
</dbReference>
<name>A0A849T2P5_UNCEI</name>
<dbReference type="InterPro" id="IPR000157">
    <property type="entry name" value="TIR_dom"/>
</dbReference>
<sequence length="216" mass="24225">MSTQRRVALSFAGEQRPYVTAVSRRLSELGVDHFLADLETVELWGQDLPSYLDHVYRLESRFVIVFISREYVSKVWTRHEFRSALAAALNQPGPFLLPVRFDDSDTPGLPPTLGHLDARAMPPEAVAEATAQKLAQTEGQQLVMAAVDALGYRPFPAQEIDELDALLRQRESMAPSPGHQQEFERQERIRVLVARLRSHPTPRPGDVVCVSVTSLL</sequence>